<accession>A0A1V5ZQC7</accession>
<sequence>MIDEMERLFNQYNYIGLNRLKFWKIKNLRSFAKDFVLRNFYTNSSFYYQLKSFFRPNILNIKELSSIVHFPHARFNLNPRIAWQKAKIVPAPENMPSDGMHL</sequence>
<reference evidence="1" key="1">
    <citation type="submission" date="2017-02" db="EMBL/GenBank/DDBJ databases">
        <title>Delving into the versatile metabolic prowess of the omnipresent phylum Bacteroidetes.</title>
        <authorList>
            <person name="Nobu M.K."/>
            <person name="Mei R."/>
            <person name="Narihiro T."/>
            <person name="Kuroda K."/>
            <person name="Liu W.-T."/>
        </authorList>
    </citation>
    <scope>NUCLEOTIDE SEQUENCE</scope>
    <source>
        <strain evidence="1">ADurb.Bin160</strain>
    </source>
</reference>
<dbReference type="EMBL" id="MWDB01000003">
    <property type="protein sequence ID" value="OQB42397.1"/>
    <property type="molecule type" value="Genomic_DNA"/>
</dbReference>
<dbReference type="AlphaFoldDB" id="A0A1V5ZQC7"/>
<gene>
    <name evidence="1" type="ORF">BWY04_00276</name>
</gene>
<comment type="caution">
    <text evidence="1">The sequence shown here is derived from an EMBL/GenBank/DDBJ whole genome shotgun (WGS) entry which is preliminary data.</text>
</comment>
<dbReference type="Proteomes" id="UP000485621">
    <property type="component" value="Unassembled WGS sequence"/>
</dbReference>
<proteinExistence type="predicted"/>
<evidence type="ECO:0000313" key="1">
    <source>
        <dbReference type="EMBL" id="OQB42397.1"/>
    </source>
</evidence>
<protein>
    <submittedName>
        <fullName evidence="1">Uncharacterized protein</fullName>
    </submittedName>
</protein>
<organism evidence="1">
    <name type="scientific">candidate division CPR1 bacterium ADurb.Bin160</name>
    <dbReference type="NCBI Taxonomy" id="1852826"/>
    <lineage>
        <taxon>Bacteria</taxon>
        <taxon>candidate division CPR1</taxon>
    </lineage>
</organism>
<name>A0A1V5ZQC7_9BACT</name>